<evidence type="ECO:0000313" key="2">
    <source>
        <dbReference type="EMBL" id="MBL4950929.1"/>
    </source>
</evidence>
<feature type="region of interest" description="Disordered" evidence="1">
    <location>
        <begin position="100"/>
        <end position="131"/>
    </location>
</feature>
<keyword evidence="3" id="KW-1185">Reference proteome</keyword>
<dbReference type="RefSeq" id="WP_202651777.1">
    <property type="nucleotide sequence ID" value="NZ_JAESWB010000014.1"/>
</dbReference>
<comment type="caution">
    <text evidence="2">The sequence shown here is derived from an EMBL/GenBank/DDBJ whole genome shotgun (WGS) entry which is preliminary data.</text>
</comment>
<protein>
    <submittedName>
        <fullName evidence="2">Uncharacterized protein</fullName>
    </submittedName>
</protein>
<dbReference type="Proteomes" id="UP000623967">
    <property type="component" value="Unassembled WGS sequence"/>
</dbReference>
<accession>A0ABS1TIR5</accession>
<name>A0ABS1TIR5_9BACI</name>
<sequence>MKFFSFKKKQPEKKDNIDSLLLSKLDQIIELLEKQQKDTRTETVGRLIHLEHVQIDHLENIIFRLDNIEIDELSGKLLIGTNISGSGDFAASLVQKIDKERAKNEPPSDASPDEPNMTKTAKGFRFRNTFS</sequence>
<dbReference type="EMBL" id="JAESWB010000014">
    <property type="protein sequence ID" value="MBL4950929.1"/>
    <property type="molecule type" value="Genomic_DNA"/>
</dbReference>
<evidence type="ECO:0000256" key="1">
    <source>
        <dbReference type="SAM" id="MobiDB-lite"/>
    </source>
</evidence>
<reference evidence="2 3" key="1">
    <citation type="submission" date="2021-01" db="EMBL/GenBank/DDBJ databases">
        <title>Genome public.</title>
        <authorList>
            <person name="Liu C."/>
            <person name="Sun Q."/>
        </authorList>
    </citation>
    <scope>NUCLEOTIDE SEQUENCE [LARGE SCALE GENOMIC DNA]</scope>
    <source>
        <strain evidence="2 3">YIM B02564</strain>
    </source>
</reference>
<evidence type="ECO:0000313" key="3">
    <source>
        <dbReference type="Proteomes" id="UP000623967"/>
    </source>
</evidence>
<organism evidence="2 3">
    <name type="scientific">Neobacillus paridis</name>
    <dbReference type="NCBI Taxonomy" id="2803862"/>
    <lineage>
        <taxon>Bacteria</taxon>
        <taxon>Bacillati</taxon>
        <taxon>Bacillota</taxon>
        <taxon>Bacilli</taxon>
        <taxon>Bacillales</taxon>
        <taxon>Bacillaceae</taxon>
        <taxon>Neobacillus</taxon>
    </lineage>
</organism>
<gene>
    <name evidence="2" type="ORF">JK635_01565</name>
</gene>
<proteinExistence type="predicted"/>